<sequence>MLQQLYRENKISLSMNSVFFTELNERLRHLDEDPSKVFTVTGSLKKSLLFDDHIDDNDNDFFSSPSHKSSQLCVKDELTQKYGFSNPSIELFSHETKKLSLKHEIVTCSSQFLLISNGDAPKQDPWGSSYESELRGFDKLDKRVAMKIVDNMSVASNRILNYKKKPSVNHDNPIKSLWSFIWNLAIEDLENAKRFLKYLCLDLNFPIECIEFEDEMGKSVLGQCLLQYLVFLCNEFQDGRLFNMSHDTTMQRRMDALPLLILSYGWDFPKQEKELPFIFKSNTKHSQHLLPYLLFQSQRYKHVDENYVFSLLLQKMLVSGWTDLDLILSYYLIENEEMIIHLFTTSDRRVQYSSTMTLPLFVSVLLRCNVNQKFVPKRLMEKMSAEQFHTMIGTHLDSNGDSILHLYLKSVGDDNYALLDGELVLSLIRKAPNLLLTRNNDGLTPKQMLLESCSPMSYYLVYLIKTEFAQYL</sequence>
<name>A0AA88GW54_NAELO</name>
<keyword evidence="2" id="KW-1185">Reference proteome</keyword>
<dbReference type="RefSeq" id="XP_044551415.1">
    <property type="nucleotide sequence ID" value="XM_044691097.1"/>
</dbReference>
<dbReference type="GeneID" id="68094211"/>
<gene>
    <name evidence="1" type="ORF">C9374_001755</name>
</gene>
<protein>
    <submittedName>
        <fullName evidence="1">Uncharacterized protein</fullName>
    </submittedName>
</protein>
<reference evidence="1 2" key="1">
    <citation type="journal article" date="2018" name="BMC Genomics">
        <title>The genome of Naegleria lovaniensis, the basis for a comparative approach to unravel pathogenicity factors of the human pathogenic amoeba N. fowleri.</title>
        <authorList>
            <person name="Liechti N."/>
            <person name="Schurch N."/>
            <person name="Bruggmann R."/>
            <person name="Wittwer M."/>
        </authorList>
    </citation>
    <scope>NUCLEOTIDE SEQUENCE [LARGE SCALE GENOMIC DNA]</scope>
    <source>
        <strain evidence="1 2">ATCC 30569</strain>
    </source>
</reference>
<evidence type="ECO:0000313" key="2">
    <source>
        <dbReference type="Proteomes" id="UP000816034"/>
    </source>
</evidence>
<dbReference type="EMBL" id="PYSW02000013">
    <property type="protein sequence ID" value="KAG2387423.1"/>
    <property type="molecule type" value="Genomic_DNA"/>
</dbReference>
<dbReference type="Proteomes" id="UP000816034">
    <property type="component" value="Unassembled WGS sequence"/>
</dbReference>
<organism evidence="1 2">
    <name type="scientific">Naegleria lovaniensis</name>
    <name type="common">Amoeba</name>
    <dbReference type="NCBI Taxonomy" id="51637"/>
    <lineage>
        <taxon>Eukaryota</taxon>
        <taxon>Discoba</taxon>
        <taxon>Heterolobosea</taxon>
        <taxon>Tetramitia</taxon>
        <taxon>Eutetramitia</taxon>
        <taxon>Vahlkampfiidae</taxon>
        <taxon>Naegleria</taxon>
    </lineage>
</organism>
<comment type="caution">
    <text evidence="1">The sequence shown here is derived from an EMBL/GenBank/DDBJ whole genome shotgun (WGS) entry which is preliminary data.</text>
</comment>
<evidence type="ECO:0000313" key="1">
    <source>
        <dbReference type="EMBL" id="KAG2387423.1"/>
    </source>
</evidence>
<accession>A0AA88GW54</accession>
<dbReference type="AlphaFoldDB" id="A0AA88GW54"/>
<proteinExistence type="predicted"/>